<dbReference type="GO" id="GO:0016020">
    <property type="term" value="C:membrane"/>
    <property type="evidence" value="ECO:0007669"/>
    <property type="project" value="GOC"/>
</dbReference>
<organism evidence="9 10">
    <name type="scientific">Paenirhodobacter populi</name>
    <dbReference type="NCBI Taxonomy" id="2306993"/>
    <lineage>
        <taxon>Bacteria</taxon>
        <taxon>Pseudomonadati</taxon>
        <taxon>Pseudomonadota</taxon>
        <taxon>Alphaproteobacteria</taxon>
        <taxon>Rhodobacterales</taxon>
        <taxon>Rhodobacter group</taxon>
        <taxon>Paenirhodobacter</taxon>
    </lineage>
</organism>
<name>A0A443J304_9RHOB</name>
<dbReference type="PANTHER" id="PTHR43480">
    <property type="entry name" value="ACYL-[ACYL-CARRIER-PROTEIN]--UDP-N-ACETYLGLUCOSAMINE O-ACYLTRANSFERASE"/>
    <property type="match status" value="1"/>
</dbReference>
<dbReference type="Pfam" id="PF13720">
    <property type="entry name" value="Acetyltransf_11"/>
    <property type="match status" value="1"/>
</dbReference>
<dbReference type="Pfam" id="PF00132">
    <property type="entry name" value="Hexapep"/>
    <property type="match status" value="1"/>
</dbReference>
<dbReference type="NCBIfam" id="NF003657">
    <property type="entry name" value="PRK05289.1"/>
    <property type="match status" value="1"/>
</dbReference>
<evidence type="ECO:0000313" key="10">
    <source>
        <dbReference type="Proteomes" id="UP000285710"/>
    </source>
</evidence>
<keyword evidence="6" id="KW-0443">Lipid metabolism</keyword>
<dbReference type="RefSeq" id="WP_128268704.1">
    <property type="nucleotide sequence ID" value="NZ_SAUW01000002.1"/>
</dbReference>
<dbReference type="InterPro" id="IPR011004">
    <property type="entry name" value="Trimer_LpxA-like_sf"/>
</dbReference>
<dbReference type="InterPro" id="IPR029098">
    <property type="entry name" value="Acetyltransf_C"/>
</dbReference>
<sequence length="270" mass="28650">MAIDPQAVIHPAAVVEEGAVIGAGCRIGPFCHVGPEVVLADGVELKSHVVVAGATEIGAETVIFPFASIGQIPQDLKFRGEKTRLIIGARNRIREYVTMNPGTEGGGGITRVGDDGLFMSSSHVAHDVQIGDRVILVNSVAIAGHCHIEDDVIVGGLSGVHQWVRIGRGAIIGALSMVTSDVIPHALVAGPRAEIEGLNLVGLKRHGVARTDIAALRELYQALSDGNFREQARKLHEAGADSAYVNEVLEFILGPSDRSFLTPRVHRDHK</sequence>
<keyword evidence="3" id="KW-0441">Lipid A biosynthesis</keyword>
<feature type="domain" description="UDP N-acetylglucosamine O-acyltransferase C-terminal" evidence="8">
    <location>
        <begin position="181"/>
        <end position="258"/>
    </location>
</feature>
<dbReference type="NCBIfam" id="TIGR01852">
    <property type="entry name" value="lipid_A_lpxA"/>
    <property type="match status" value="1"/>
</dbReference>
<dbReference type="GO" id="GO:0008780">
    <property type="term" value="F:acyl-[acyl-carrier-protein]-UDP-N-acetylglucosamine O-acyltransferase activity"/>
    <property type="evidence" value="ECO:0007669"/>
    <property type="project" value="UniProtKB-EC"/>
</dbReference>
<dbReference type="CDD" id="cd03351">
    <property type="entry name" value="LbH_UDP-GlcNAc_AT"/>
    <property type="match status" value="1"/>
</dbReference>
<evidence type="ECO:0000256" key="4">
    <source>
        <dbReference type="ARBA" id="ARBA00022679"/>
    </source>
</evidence>
<evidence type="ECO:0000256" key="2">
    <source>
        <dbReference type="ARBA" id="ARBA00022516"/>
    </source>
</evidence>
<accession>A0A443J304</accession>
<dbReference type="PANTHER" id="PTHR43480:SF1">
    <property type="entry name" value="ACYL-[ACYL-CARRIER-PROTEIN]--UDP-N-ACETYLGLUCOSAMINE O-ACYLTRANSFERASE, MITOCHONDRIAL-RELATED"/>
    <property type="match status" value="1"/>
</dbReference>
<dbReference type="PROSITE" id="PS00101">
    <property type="entry name" value="HEXAPEP_TRANSFERASES"/>
    <property type="match status" value="1"/>
</dbReference>
<dbReference type="InterPro" id="IPR001451">
    <property type="entry name" value="Hexapep"/>
</dbReference>
<keyword evidence="4 9" id="KW-0808">Transferase</keyword>
<gene>
    <name evidence="9" type="ORF">D2T33_02370</name>
</gene>
<dbReference type="AlphaFoldDB" id="A0A443J304"/>
<keyword evidence="7 9" id="KW-0012">Acyltransferase</keyword>
<evidence type="ECO:0000256" key="7">
    <source>
        <dbReference type="ARBA" id="ARBA00023315"/>
    </source>
</evidence>
<reference evidence="9 10" key="1">
    <citation type="submission" date="2019-01" db="EMBL/GenBank/DDBJ databases">
        <title>Sinorhodobacter populi sp. nov. isolated from the symptomatic bark tissue of Populus euramericana canker.</title>
        <authorList>
            <person name="Xu G."/>
        </authorList>
    </citation>
    <scope>NUCLEOTIDE SEQUENCE [LARGE SCALE GENOMIC DNA]</scope>
    <source>
        <strain evidence="9 10">2D-5</strain>
    </source>
</reference>
<evidence type="ECO:0000256" key="1">
    <source>
        <dbReference type="ARBA" id="ARBA00022490"/>
    </source>
</evidence>
<keyword evidence="10" id="KW-1185">Reference proteome</keyword>
<dbReference type="InterPro" id="IPR010137">
    <property type="entry name" value="Lipid_A_LpxA"/>
</dbReference>
<dbReference type="PIRSF" id="PIRSF000456">
    <property type="entry name" value="UDP-GlcNAc_acltr"/>
    <property type="match status" value="1"/>
</dbReference>
<evidence type="ECO:0000259" key="8">
    <source>
        <dbReference type="Pfam" id="PF13720"/>
    </source>
</evidence>
<proteinExistence type="predicted"/>
<dbReference type="Proteomes" id="UP000285710">
    <property type="component" value="Unassembled WGS sequence"/>
</dbReference>
<reference evidence="9 10" key="2">
    <citation type="submission" date="2019-01" db="EMBL/GenBank/DDBJ databases">
        <authorList>
            <person name="Li Y."/>
        </authorList>
    </citation>
    <scope>NUCLEOTIDE SEQUENCE [LARGE SCALE GENOMIC DNA]</scope>
    <source>
        <strain evidence="9 10">2D-5</strain>
    </source>
</reference>
<dbReference type="Gene3D" id="1.20.1180.10">
    <property type="entry name" value="Udp N-acetylglucosamine O-acyltransferase, C-terminal domain"/>
    <property type="match status" value="1"/>
</dbReference>
<dbReference type="GO" id="GO:0009245">
    <property type="term" value="P:lipid A biosynthetic process"/>
    <property type="evidence" value="ECO:0007669"/>
    <property type="project" value="UniProtKB-KW"/>
</dbReference>
<dbReference type="EMBL" id="SAUW01000002">
    <property type="protein sequence ID" value="RWR14819.1"/>
    <property type="molecule type" value="Genomic_DNA"/>
</dbReference>
<keyword evidence="2" id="KW-0444">Lipid biosynthesis</keyword>
<keyword evidence="1" id="KW-0963">Cytoplasm</keyword>
<dbReference type="EC" id="2.3.1.129" evidence="9"/>
<dbReference type="InterPro" id="IPR018357">
    <property type="entry name" value="Hexapep_transf_CS"/>
</dbReference>
<dbReference type="Gene3D" id="2.160.10.10">
    <property type="entry name" value="Hexapeptide repeat proteins"/>
    <property type="match status" value="1"/>
</dbReference>
<evidence type="ECO:0000313" key="9">
    <source>
        <dbReference type="EMBL" id="RWR14819.1"/>
    </source>
</evidence>
<keyword evidence="5" id="KW-0677">Repeat</keyword>
<dbReference type="SUPFAM" id="SSF51161">
    <property type="entry name" value="Trimeric LpxA-like enzymes"/>
    <property type="match status" value="1"/>
</dbReference>
<evidence type="ECO:0000256" key="3">
    <source>
        <dbReference type="ARBA" id="ARBA00022556"/>
    </source>
</evidence>
<evidence type="ECO:0000256" key="6">
    <source>
        <dbReference type="ARBA" id="ARBA00023098"/>
    </source>
</evidence>
<protein>
    <submittedName>
        <fullName evidence="9">Acyl-ACP--UDP-N-acetylglucosamine O-acyltransferase</fullName>
        <ecNumber evidence="9">2.3.1.129</ecNumber>
    </submittedName>
</protein>
<evidence type="ECO:0000256" key="5">
    <source>
        <dbReference type="ARBA" id="ARBA00022737"/>
    </source>
</evidence>
<dbReference type="InterPro" id="IPR037157">
    <property type="entry name" value="Acetyltransf_C_sf"/>
</dbReference>
<comment type="caution">
    <text evidence="9">The sequence shown here is derived from an EMBL/GenBank/DDBJ whole genome shotgun (WGS) entry which is preliminary data.</text>
</comment>